<evidence type="ECO:0000313" key="2">
    <source>
        <dbReference type="Proteomes" id="UP000515369"/>
    </source>
</evidence>
<evidence type="ECO:0000313" key="1">
    <source>
        <dbReference type="EMBL" id="QMW00398.1"/>
    </source>
</evidence>
<sequence length="109" mass="12793">MSRFSVIYLLHKQYHHIYSDTHEEANAILAKLLTQEDYKPIGIYDAKTELFFWEPTRQHQYDKASIGKQGKLGDQITNIAQNLRHHDEINQTRPNSIAQLLQPDQTEFV</sequence>
<dbReference type="AlphaFoldDB" id="A0A7G5GNF6"/>
<dbReference type="Proteomes" id="UP000515369">
    <property type="component" value="Chromosome"/>
</dbReference>
<proteinExistence type="predicted"/>
<organism evidence="1 2">
    <name type="scientific">Spirosoma foliorum</name>
    <dbReference type="NCBI Taxonomy" id="2710596"/>
    <lineage>
        <taxon>Bacteria</taxon>
        <taxon>Pseudomonadati</taxon>
        <taxon>Bacteroidota</taxon>
        <taxon>Cytophagia</taxon>
        <taxon>Cytophagales</taxon>
        <taxon>Cytophagaceae</taxon>
        <taxon>Spirosoma</taxon>
    </lineage>
</organism>
<name>A0A7G5GNF6_9BACT</name>
<keyword evidence="2" id="KW-1185">Reference proteome</keyword>
<protein>
    <submittedName>
        <fullName evidence="1">Uncharacterized protein</fullName>
    </submittedName>
</protein>
<dbReference type="KEGG" id="sfol:H3H32_20560"/>
<gene>
    <name evidence="1" type="ORF">H3H32_20560</name>
</gene>
<accession>A0A7G5GNF6</accession>
<dbReference type="RefSeq" id="WP_182457515.1">
    <property type="nucleotide sequence ID" value="NZ_CP059732.1"/>
</dbReference>
<dbReference type="EMBL" id="CP059732">
    <property type="protein sequence ID" value="QMW00398.1"/>
    <property type="molecule type" value="Genomic_DNA"/>
</dbReference>
<reference evidence="1 2" key="1">
    <citation type="submission" date="2020-07" db="EMBL/GenBank/DDBJ databases">
        <title>Spirosoma foliorum sp. nov., isolated from the leaves on the Nejang mountain Korea, Republic of.</title>
        <authorList>
            <person name="Ho H."/>
            <person name="Lee Y.-J."/>
            <person name="Nurcahyanto D.-A."/>
            <person name="Kim S.-G."/>
        </authorList>
    </citation>
    <scope>NUCLEOTIDE SEQUENCE [LARGE SCALE GENOMIC DNA]</scope>
    <source>
        <strain evidence="1 2">PL0136</strain>
    </source>
</reference>